<feature type="chain" id="PRO_5040724765" evidence="1">
    <location>
        <begin position="20"/>
        <end position="144"/>
    </location>
</feature>
<name>A0A9X2J0H5_9SPHN</name>
<keyword evidence="1" id="KW-0732">Signal</keyword>
<dbReference type="RefSeq" id="WP_252111342.1">
    <property type="nucleotide sequence ID" value="NZ_JAMSHT010000001.1"/>
</dbReference>
<dbReference type="AlphaFoldDB" id="A0A9X2J0H5"/>
<dbReference type="Proteomes" id="UP001155128">
    <property type="component" value="Unassembled WGS sequence"/>
</dbReference>
<dbReference type="Pfam" id="PF04214">
    <property type="entry name" value="DUF411"/>
    <property type="match status" value="1"/>
</dbReference>
<accession>A0A9X2J0H5</accession>
<feature type="signal peptide" evidence="1">
    <location>
        <begin position="1"/>
        <end position="19"/>
    </location>
</feature>
<organism evidence="2 3">
    <name type="scientific">Sphingomicrobium sediminis</name>
    <dbReference type="NCBI Taxonomy" id="2950949"/>
    <lineage>
        <taxon>Bacteria</taxon>
        <taxon>Pseudomonadati</taxon>
        <taxon>Pseudomonadota</taxon>
        <taxon>Alphaproteobacteria</taxon>
        <taxon>Sphingomonadales</taxon>
        <taxon>Sphingomonadaceae</taxon>
        <taxon>Sphingomicrobium</taxon>
    </lineage>
</organism>
<evidence type="ECO:0000313" key="2">
    <source>
        <dbReference type="EMBL" id="MCM8556283.1"/>
    </source>
</evidence>
<comment type="caution">
    <text evidence="2">The sequence shown here is derived from an EMBL/GenBank/DDBJ whole genome shotgun (WGS) entry which is preliminary data.</text>
</comment>
<sequence>MRKSLLALALAFSATAAQAADIVMHRSEGCGCCLKWVERLQSAGHEVKVVNEADMRAFKVANNVPMRLSSCHTALVEGYVIEGHVPAADIERLLAERPDAIGLAVPGMPMGSPGMEHGDMVEAYNTYLLKKDGTFEVWAEHGRS</sequence>
<keyword evidence="3" id="KW-1185">Reference proteome</keyword>
<reference evidence="2" key="1">
    <citation type="submission" date="2022-06" db="EMBL/GenBank/DDBJ databases">
        <title>Sphingomicrobium sedimins sp. nov., a marine bacterium isolated from tidal flat.</title>
        <authorList>
            <person name="Kim C.-H."/>
            <person name="Yoo Y."/>
            <person name="Kim J.-J."/>
        </authorList>
    </citation>
    <scope>NUCLEOTIDE SEQUENCE</scope>
    <source>
        <strain evidence="2">GRR-S6-50</strain>
    </source>
</reference>
<protein>
    <submittedName>
        <fullName evidence="2">DUF411 domain-containing protein</fullName>
    </submittedName>
</protein>
<dbReference type="EMBL" id="JAMSHT010000001">
    <property type="protein sequence ID" value="MCM8556283.1"/>
    <property type="molecule type" value="Genomic_DNA"/>
</dbReference>
<dbReference type="InterPro" id="IPR007332">
    <property type="entry name" value="DUF411"/>
</dbReference>
<evidence type="ECO:0000256" key="1">
    <source>
        <dbReference type="SAM" id="SignalP"/>
    </source>
</evidence>
<gene>
    <name evidence="2" type="ORF">NDO55_00420</name>
</gene>
<evidence type="ECO:0000313" key="3">
    <source>
        <dbReference type="Proteomes" id="UP001155128"/>
    </source>
</evidence>
<proteinExistence type="predicted"/>